<accession>A0ABR7V5P5</accession>
<evidence type="ECO:0000313" key="2">
    <source>
        <dbReference type="Proteomes" id="UP001166021"/>
    </source>
</evidence>
<keyword evidence="1" id="KW-0808">Transferase</keyword>
<dbReference type="InterPro" id="IPR014942">
    <property type="entry name" value="AbiEii"/>
</dbReference>
<proteinExistence type="predicted"/>
<dbReference type="Proteomes" id="UP001166021">
    <property type="component" value="Unassembled WGS sequence"/>
</dbReference>
<dbReference type="Gene3D" id="3.10.450.620">
    <property type="entry name" value="JHP933, nucleotidyltransferase-like core domain"/>
    <property type="match status" value="1"/>
</dbReference>
<dbReference type="GO" id="GO:0016740">
    <property type="term" value="F:transferase activity"/>
    <property type="evidence" value="ECO:0007669"/>
    <property type="project" value="UniProtKB-KW"/>
</dbReference>
<name>A0ABR7V5P5_9FLAO</name>
<evidence type="ECO:0000313" key="1">
    <source>
        <dbReference type="EMBL" id="MBD0780120.1"/>
    </source>
</evidence>
<organism evidence="1 2">
    <name type="scientific">Maribacter aquimaris</name>
    <dbReference type="NCBI Taxonomy" id="2737171"/>
    <lineage>
        <taxon>Bacteria</taxon>
        <taxon>Pseudomonadati</taxon>
        <taxon>Bacteroidota</taxon>
        <taxon>Flavobacteriia</taxon>
        <taxon>Flavobacteriales</taxon>
        <taxon>Flavobacteriaceae</taxon>
        <taxon>Maribacter</taxon>
    </lineage>
</organism>
<keyword evidence="2" id="KW-1185">Reference proteome</keyword>
<sequence length="300" mass="34102">MANYKAQVSLLLSVLPEVAKEDCFALHGGTAINLFVRDMPRLSVDIDLTYIPVEDRATSFSNISKALLRIKGTIETVVPNVQVTHKQKELKLLISNRKAQIKLEVSQAMRGIIAAPTEMGLCDKAQNEFDAFCEIPVIPIGQLYGGKICAALDRQHPRDLFDIKYLLENEGFANEIKTGFLFCLLGSKRPIYEILLPNLLDQRSAMANQFDGMSEEPFTYEDFEATRNLLIQTIHESLTDIDKHFLLNFENCTPDWSLYNFEEYPAVQWKLQNLQKLKETNAEKHSAALKKLKSEFLKKS</sequence>
<comment type="caution">
    <text evidence="1">The sequence shown here is derived from an EMBL/GenBank/DDBJ whole genome shotgun (WGS) entry which is preliminary data.</text>
</comment>
<protein>
    <submittedName>
        <fullName evidence="1">Nucleotidyl transferase AbiEii/AbiGii toxin family protein</fullName>
    </submittedName>
</protein>
<dbReference type="RefSeq" id="WP_188245547.1">
    <property type="nucleotide sequence ID" value="NZ_JABTCF010000023.1"/>
</dbReference>
<dbReference type="Pfam" id="PF08843">
    <property type="entry name" value="AbiEii"/>
    <property type="match status" value="1"/>
</dbReference>
<dbReference type="EMBL" id="JABTCF010000023">
    <property type="protein sequence ID" value="MBD0780120.1"/>
    <property type="molecule type" value="Genomic_DNA"/>
</dbReference>
<reference evidence="1" key="1">
    <citation type="submission" date="2020-05" db="EMBL/GenBank/DDBJ databases">
        <title>The draft genome sequence of Maribacter sp. ANRC-HE7.</title>
        <authorList>
            <person name="Mu L."/>
        </authorList>
    </citation>
    <scope>NUCLEOTIDE SEQUENCE</scope>
    <source>
        <strain evidence="1">ANRC-HE7</strain>
    </source>
</reference>
<gene>
    <name evidence="1" type="ORF">HPE56_20165</name>
</gene>